<evidence type="ECO:0000259" key="3">
    <source>
        <dbReference type="PROSITE" id="PS51165"/>
    </source>
</evidence>
<evidence type="ECO:0000256" key="1">
    <source>
        <dbReference type="PROSITE-ProRule" id="PRU00529"/>
    </source>
</evidence>
<keyword evidence="1" id="KW-0694">RNA-binding</keyword>
<protein>
    <submittedName>
        <fullName evidence="4">Hypotheticalsprotein</fullName>
    </submittedName>
</protein>
<dbReference type="FunFam" id="3.30.2300.10:FF:000001">
    <property type="entry name" value="THUMP domain-containing protein 1"/>
    <property type="match status" value="1"/>
</dbReference>
<sequence>MGETSKRKAENSGGGDGKRAKTKKQWRTPTNGRDGGSYQQQQTIQAGDVGIFVTCIKGKESKATGEMRDLLDDYAERLYPEALAAGNDENEQDDDGAGSGVDDIEKEINAEVQEIRKPKVARLFTPIQLSTQCIVFFKTIDPVEPVSLVKRICEDAMSDNARKRTRFTQRLTPMTFMGRASAEGLEQVALKVLGPHFHQEPFKARTFAIRPTIRNHNILTRDSIIKQVASLVGEGHKVDLKNYELLVIVEVYQHICGVSVVDSDFERLKRFNISELFEPTPKEQAKEKSGSE</sequence>
<dbReference type="InterPro" id="IPR004114">
    <property type="entry name" value="THUMP_dom"/>
</dbReference>
<keyword evidence="7" id="KW-1185">Reference proteome</keyword>
<evidence type="ECO:0000313" key="7">
    <source>
        <dbReference type="Proteomes" id="UP001302367"/>
    </source>
</evidence>
<feature type="compositionally biased region" description="Basic and acidic residues" evidence="2">
    <location>
        <begin position="1"/>
        <end position="10"/>
    </location>
</feature>
<dbReference type="PANTHER" id="PTHR13452">
    <property type="entry name" value="THUMP DOMAIN CONTAINING PROTEIN 1-RELATED"/>
    <property type="match status" value="1"/>
</dbReference>
<dbReference type="PANTHER" id="PTHR13452:SF10">
    <property type="entry name" value="THUMP DOMAIN-CONTAINING PROTEIN 1"/>
    <property type="match status" value="1"/>
</dbReference>
<dbReference type="InterPro" id="IPR040183">
    <property type="entry name" value="THUMPD1-like"/>
</dbReference>
<feature type="region of interest" description="Disordered" evidence="2">
    <location>
        <begin position="1"/>
        <end position="42"/>
    </location>
</feature>
<dbReference type="OrthoDB" id="367221at2759"/>
<reference evidence="4 6" key="1">
    <citation type="submission" date="2015-10" db="EMBL/GenBank/DDBJ databases">
        <title>The cercosporin biosynthetic gene cluster was horizontally transferred to several fungal lineages and shown to be expanded in Cercospora beticola based on microsynteny with recipient genomes.</title>
        <authorList>
            <person name="De Jonge R."/>
            <person name="Ebert M.K."/>
            <person name="Suttle J.C."/>
            <person name="Jurick Ii W.M."/>
            <person name="Secor G.A."/>
            <person name="Thomma B.P."/>
            <person name="Van De Peer Y."/>
            <person name="Bolton M.D."/>
        </authorList>
    </citation>
    <scope>NUCLEOTIDE SEQUENCE [LARGE SCALE GENOMIC DNA]</scope>
    <source>
        <strain evidence="4 6">09-40</strain>
    </source>
</reference>
<dbReference type="GO" id="GO:0006400">
    <property type="term" value="P:tRNA modification"/>
    <property type="evidence" value="ECO:0007669"/>
    <property type="project" value="InterPro"/>
</dbReference>
<gene>
    <name evidence="4" type="ORF">CB0940_05627</name>
    <name evidence="5" type="ORF">RHO25_002805</name>
</gene>
<dbReference type="PROSITE" id="PS51165">
    <property type="entry name" value="THUMP"/>
    <property type="match status" value="1"/>
</dbReference>
<proteinExistence type="predicted"/>
<dbReference type="SUPFAM" id="SSF143437">
    <property type="entry name" value="THUMP domain-like"/>
    <property type="match status" value="1"/>
</dbReference>
<dbReference type="AlphaFoldDB" id="A0A2G5I0G5"/>
<dbReference type="Pfam" id="PF02926">
    <property type="entry name" value="THUMP"/>
    <property type="match status" value="1"/>
</dbReference>
<evidence type="ECO:0000313" key="5">
    <source>
        <dbReference type="EMBL" id="WPA98194.1"/>
    </source>
</evidence>
<evidence type="ECO:0000313" key="6">
    <source>
        <dbReference type="Proteomes" id="UP000230605"/>
    </source>
</evidence>
<accession>A0A2G5I0G5</accession>
<organism evidence="4 6">
    <name type="scientific">Cercospora beticola</name>
    <name type="common">Sugarbeet leaf spot fungus</name>
    <dbReference type="NCBI Taxonomy" id="122368"/>
    <lineage>
        <taxon>Eukaryota</taxon>
        <taxon>Fungi</taxon>
        <taxon>Dikarya</taxon>
        <taxon>Ascomycota</taxon>
        <taxon>Pezizomycotina</taxon>
        <taxon>Dothideomycetes</taxon>
        <taxon>Dothideomycetidae</taxon>
        <taxon>Mycosphaerellales</taxon>
        <taxon>Mycosphaerellaceae</taxon>
        <taxon>Cercospora</taxon>
    </lineage>
</organism>
<dbReference type="EMBL" id="CP134185">
    <property type="protein sequence ID" value="WPA98194.1"/>
    <property type="molecule type" value="Genomic_DNA"/>
</dbReference>
<dbReference type="Gene3D" id="3.30.2300.10">
    <property type="entry name" value="THUMP superfamily"/>
    <property type="match status" value="1"/>
</dbReference>
<evidence type="ECO:0000313" key="4">
    <source>
        <dbReference type="EMBL" id="PIA98294.1"/>
    </source>
</evidence>
<dbReference type="Proteomes" id="UP000230605">
    <property type="component" value="Chromosome 2"/>
</dbReference>
<feature type="domain" description="THUMP" evidence="3">
    <location>
        <begin position="155"/>
        <end position="262"/>
    </location>
</feature>
<dbReference type="EMBL" id="LKMD01000102">
    <property type="protein sequence ID" value="PIA98294.1"/>
    <property type="molecule type" value="Genomic_DNA"/>
</dbReference>
<dbReference type="GO" id="GO:0003723">
    <property type="term" value="F:RNA binding"/>
    <property type="evidence" value="ECO:0007669"/>
    <property type="project" value="UniProtKB-UniRule"/>
</dbReference>
<feature type="compositionally biased region" description="Polar residues" evidence="2">
    <location>
        <begin position="27"/>
        <end position="42"/>
    </location>
</feature>
<dbReference type="Proteomes" id="UP001302367">
    <property type="component" value="Chromosome 2"/>
</dbReference>
<dbReference type="SMART" id="SM00981">
    <property type="entry name" value="THUMP"/>
    <property type="match status" value="1"/>
</dbReference>
<reference evidence="5 7" key="2">
    <citation type="submission" date="2023-09" db="EMBL/GenBank/DDBJ databases">
        <title>Complete-Gapless Cercospora beticola genome.</title>
        <authorList>
            <person name="Wyatt N.A."/>
            <person name="Spanner R.E."/>
            <person name="Bolton M.D."/>
        </authorList>
    </citation>
    <scope>NUCLEOTIDE SEQUENCE [LARGE SCALE GENOMIC DNA]</scope>
    <source>
        <strain evidence="5">Cb09-40</strain>
    </source>
</reference>
<dbReference type="CDD" id="cd11717">
    <property type="entry name" value="THUMP_THUMPD1_like"/>
    <property type="match status" value="1"/>
</dbReference>
<evidence type="ECO:0000256" key="2">
    <source>
        <dbReference type="SAM" id="MobiDB-lite"/>
    </source>
</evidence>
<name>A0A2G5I0G5_CERBT</name>